<dbReference type="Ensembl" id="ENSOMYT00000047640.2">
    <property type="protein sequence ID" value="ENSOMYP00000043720.2"/>
    <property type="gene ID" value="ENSOMYG00000020101.2"/>
</dbReference>
<evidence type="ECO:0000313" key="11">
    <source>
        <dbReference type="Ensembl" id="ENSOMYP00000043720.2"/>
    </source>
</evidence>
<evidence type="ECO:0000256" key="8">
    <source>
        <dbReference type="ARBA" id="ARBA00023136"/>
    </source>
</evidence>
<feature type="region of interest" description="Disordered" evidence="9">
    <location>
        <begin position="209"/>
        <end position="235"/>
    </location>
</feature>
<dbReference type="Proteomes" id="UP000694395">
    <property type="component" value="Chromosome 13"/>
</dbReference>
<evidence type="ECO:0000256" key="5">
    <source>
        <dbReference type="ARBA" id="ARBA00022989"/>
    </source>
</evidence>
<evidence type="ECO:0000256" key="7">
    <source>
        <dbReference type="ARBA" id="ARBA00023121"/>
    </source>
</evidence>
<reference evidence="11" key="1">
    <citation type="submission" date="2020-07" db="EMBL/GenBank/DDBJ databases">
        <title>A long reads based de novo assembly of the rainbow trout Arlee double haploid line genome.</title>
        <authorList>
            <person name="Gao G."/>
            <person name="Palti Y."/>
        </authorList>
    </citation>
    <scope>NUCLEOTIDE SEQUENCE [LARGE SCALE GENOMIC DNA]</scope>
</reference>
<protein>
    <recommendedName>
        <fullName evidence="10">SMP-LTD domain-containing protein</fullName>
    </recommendedName>
</protein>
<evidence type="ECO:0000256" key="3">
    <source>
        <dbReference type="ARBA" id="ARBA00022692"/>
    </source>
</evidence>
<reference evidence="11" key="2">
    <citation type="submission" date="2025-08" db="UniProtKB">
        <authorList>
            <consortium name="Ensembl"/>
        </authorList>
    </citation>
    <scope>IDENTIFICATION</scope>
</reference>
<evidence type="ECO:0000313" key="12">
    <source>
        <dbReference type="Proteomes" id="UP000694395"/>
    </source>
</evidence>
<feature type="compositionally biased region" description="Acidic residues" evidence="9">
    <location>
        <begin position="97"/>
        <end position="114"/>
    </location>
</feature>
<evidence type="ECO:0000259" key="10">
    <source>
        <dbReference type="PROSITE" id="PS51847"/>
    </source>
</evidence>
<keyword evidence="7" id="KW-0446">Lipid-binding</keyword>
<reference evidence="11" key="3">
    <citation type="submission" date="2025-09" db="UniProtKB">
        <authorList>
            <consortium name="Ensembl"/>
        </authorList>
    </citation>
    <scope>IDENTIFICATION</scope>
</reference>
<dbReference type="GO" id="GO:0005789">
    <property type="term" value="C:endoplasmic reticulum membrane"/>
    <property type="evidence" value="ECO:0007669"/>
    <property type="project" value="UniProtKB-SubCell"/>
</dbReference>
<accession>A0A8C7QYZ9</accession>
<keyword evidence="2" id="KW-0813">Transport</keyword>
<dbReference type="InterPro" id="IPR031468">
    <property type="entry name" value="SMP_LBD"/>
</dbReference>
<proteinExistence type="predicted"/>
<evidence type="ECO:0000256" key="9">
    <source>
        <dbReference type="SAM" id="MobiDB-lite"/>
    </source>
</evidence>
<evidence type="ECO:0000256" key="2">
    <source>
        <dbReference type="ARBA" id="ARBA00022448"/>
    </source>
</evidence>
<dbReference type="PANTHER" id="PTHR13466:SF4">
    <property type="entry name" value="SMP-LTD DOMAIN-CONTAINING PROTEIN"/>
    <property type="match status" value="1"/>
</dbReference>
<keyword evidence="6" id="KW-0445">Lipid transport</keyword>
<dbReference type="GO" id="GO:0008289">
    <property type="term" value="F:lipid binding"/>
    <property type="evidence" value="ECO:0007669"/>
    <property type="project" value="UniProtKB-KW"/>
</dbReference>
<dbReference type="GO" id="GO:0006869">
    <property type="term" value="P:lipid transport"/>
    <property type="evidence" value="ECO:0007669"/>
    <property type="project" value="UniProtKB-KW"/>
</dbReference>
<keyword evidence="5" id="KW-1133">Transmembrane helix</keyword>
<name>A0A8C7QYZ9_ONCMY</name>
<feature type="compositionally biased region" description="Acidic residues" evidence="9">
    <location>
        <begin position="358"/>
        <end position="374"/>
    </location>
</feature>
<dbReference type="AlphaFoldDB" id="A0A8C7QYZ9"/>
<dbReference type="CDD" id="cd21675">
    <property type="entry name" value="SMP_TEX2"/>
    <property type="match status" value="1"/>
</dbReference>
<keyword evidence="3" id="KW-0812">Transmembrane</keyword>
<feature type="domain" description="SMP-LTD" evidence="10">
    <location>
        <begin position="235"/>
        <end position="521"/>
    </location>
</feature>
<keyword evidence="8" id="KW-0472">Membrane</keyword>
<evidence type="ECO:0000256" key="1">
    <source>
        <dbReference type="ARBA" id="ARBA00004586"/>
    </source>
</evidence>
<dbReference type="PANTHER" id="PTHR13466">
    <property type="entry name" value="TEX2 PROTEIN-RELATED"/>
    <property type="match status" value="1"/>
</dbReference>
<feature type="region of interest" description="Disordered" evidence="9">
    <location>
        <begin position="346"/>
        <end position="400"/>
    </location>
</feature>
<comment type="subcellular location">
    <subcellularLocation>
        <location evidence="1">Endoplasmic reticulum membrane</location>
    </subcellularLocation>
</comment>
<dbReference type="PROSITE" id="PS51847">
    <property type="entry name" value="SMP"/>
    <property type="match status" value="1"/>
</dbReference>
<keyword evidence="4" id="KW-0256">Endoplasmic reticulum</keyword>
<keyword evidence="12" id="KW-1185">Reference proteome</keyword>
<evidence type="ECO:0000256" key="6">
    <source>
        <dbReference type="ARBA" id="ARBA00023055"/>
    </source>
</evidence>
<sequence>MNEMPVYDPETYHPSLTHSVYATLEGSRLRLAYPHTNIPRQAAFDEPPHEVVFLRSRCYQLANCKVSLLPAALARKRVWNKKYPICIILAEGEVGREEEEERVEEGQEEEEEEERTDKQTLPDTQTQGLPDTLYLFGRTGREKEDWFQHFLLASKSEFKSSPIRDVPKSGKKPCCPLLIWLVTSKWHPIPCGSWSKVVQNIGNRVHTLDRNRPCHSDQGSPTARMREASAEGGCPAEGQPAWVNALVGRIFWDFLREKYWVDLVAHKIQKKLSKIRLPYFVNELKLADLDMGTCIPQALSISKPSLDHRGLWLELEVVYTGCLQMTLETKLNLCKLGKENCPMTHDDSQSFGSKCTDSDEESSSADSSDEEEVPPTEPQGTLGDKSTGTPPPPATDGTGRRFLRFVDKIASSKYFQKATENEYIKKKIAEVSNMPLMLTVEVLELSGTLAVNIPPPPTDRIWYSFRVPPRLDLRVRPMLGEREVTFTHVTEWIEKKLSREFQVSLSSTCEVVPEHDIVHEAIIMI</sequence>
<dbReference type="GeneTree" id="ENSGT00940000164352"/>
<organism evidence="11 12">
    <name type="scientific">Oncorhynchus mykiss</name>
    <name type="common">Rainbow trout</name>
    <name type="synonym">Salmo gairdneri</name>
    <dbReference type="NCBI Taxonomy" id="8022"/>
    <lineage>
        <taxon>Eukaryota</taxon>
        <taxon>Metazoa</taxon>
        <taxon>Chordata</taxon>
        <taxon>Craniata</taxon>
        <taxon>Vertebrata</taxon>
        <taxon>Euteleostomi</taxon>
        <taxon>Actinopterygii</taxon>
        <taxon>Neopterygii</taxon>
        <taxon>Teleostei</taxon>
        <taxon>Protacanthopterygii</taxon>
        <taxon>Salmoniformes</taxon>
        <taxon>Salmonidae</taxon>
        <taxon>Salmoninae</taxon>
        <taxon>Oncorhynchus</taxon>
    </lineage>
</organism>
<feature type="region of interest" description="Disordered" evidence="9">
    <location>
        <begin position="97"/>
        <end position="129"/>
    </location>
</feature>
<evidence type="ECO:0000256" key="4">
    <source>
        <dbReference type="ARBA" id="ARBA00022824"/>
    </source>
</evidence>